<feature type="chain" id="PRO_5009522699" description="Glycoside hydrolase 123 C-terminal domain-containing protein" evidence="1">
    <location>
        <begin position="22"/>
        <end position="606"/>
    </location>
</feature>
<proteinExistence type="predicted"/>
<evidence type="ECO:0008006" key="4">
    <source>
        <dbReference type="Google" id="ProtNLM"/>
    </source>
</evidence>
<dbReference type="AlphaFoldDB" id="A0A1F5YYM7"/>
<evidence type="ECO:0000313" key="2">
    <source>
        <dbReference type="EMBL" id="OGG05184.1"/>
    </source>
</evidence>
<sequence>MNGHGLLKSLALLSLCSLCLAAGLASQLAGPDAERPFLDRLNAEIIRDIAGFKNDPFVESTALEPLEPRWKELGFIPFSRAFGSNVYPNSIPALAERGAPLEGFAAPGEAEPLVLGVRALSTGLSGLKITSEGLVCQDTEGYLPPDSLEIGVVEFARVRWGAGSDARAWRWHPSRIWPWNDYPGSPFSRPDTNATLRIMPNTTQHFWIRVHTPINAPAGRYEGGVQIESERGSYRVEVHFTVLPVRLSSRGLPPYGVFLPGPQDLPAIQDLAAHGINTVARWFDPSRLPAINDKGSIAFDFGLEDNFIERLSAAGIDRPQIMFAGNPAGAPFDSCVAAAAGLALNSPEFYTAYAQAAQSIVEHALRQGWPRQVWGIYDRLAGGTKDSDSFVARAKALRKVMGGSISLVSPIIGGRKGGTASAVAPYVDVWLLGEEAETEKNMKELAIWSFVPCTQRDNALEARARTGFEPWRRGLDGVFVWAYNWSGGGHSWNDFDSPVMDWMLSYRDFQDHYLPTPAWEGVREGIEDRRYLLTLQELVSSYPEDSPAAIEVRGLLEALRAAPLDSPSFAARIGLDEDAPRSNDSSPAGLARRAIAGLLIRLVRGG</sequence>
<dbReference type="EMBL" id="MFIX01000081">
    <property type="protein sequence ID" value="OGG05184.1"/>
    <property type="molecule type" value="Genomic_DNA"/>
</dbReference>
<accession>A0A1F5YYM7</accession>
<evidence type="ECO:0000313" key="3">
    <source>
        <dbReference type="Proteomes" id="UP000179129"/>
    </source>
</evidence>
<comment type="caution">
    <text evidence="2">The sequence shown here is derived from an EMBL/GenBank/DDBJ whole genome shotgun (WGS) entry which is preliminary data.</text>
</comment>
<feature type="signal peptide" evidence="1">
    <location>
        <begin position="1"/>
        <end position="21"/>
    </location>
</feature>
<reference evidence="2 3" key="1">
    <citation type="journal article" date="2016" name="Nat. Commun.">
        <title>Thousands of microbial genomes shed light on interconnected biogeochemical processes in an aquifer system.</title>
        <authorList>
            <person name="Anantharaman K."/>
            <person name="Brown C.T."/>
            <person name="Hug L.A."/>
            <person name="Sharon I."/>
            <person name="Castelle C.J."/>
            <person name="Probst A.J."/>
            <person name="Thomas B.C."/>
            <person name="Singh A."/>
            <person name="Wilkins M.J."/>
            <person name="Karaoz U."/>
            <person name="Brodie E.L."/>
            <person name="Williams K.H."/>
            <person name="Hubbard S.S."/>
            <person name="Banfield J.F."/>
        </authorList>
    </citation>
    <scope>NUCLEOTIDE SEQUENCE [LARGE SCALE GENOMIC DNA]</scope>
</reference>
<dbReference type="Proteomes" id="UP000179129">
    <property type="component" value="Unassembled WGS sequence"/>
</dbReference>
<keyword evidence="1" id="KW-0732">Signal</keyword>
<organism evidence="2 3">
    <name type="scientific">Candidatus Glassbacteria bacterium RIFCSPLOWO2_12_FULL_58_11</name>
    <dbReference type="NCBI Taxonomy" id="1817867"/>
    <lineage>
        <taxon>Bacteria</taxon>
        <taxon>Candidatus Glassiibacteriota</taxon>
    </lineage>
</organism>
<gene>
    <name evidence="2" type="ORF">A3F83_03185</name>
</gene>
<evidence type="ECO:0000256" key="1">
    <source>
        <dbReference type="SAM" id="SignalP"/>
    </source>
</evidence>
<name>A0A1F5YYM7_9BACT</name>
<protein>
    <recommendedName>
        <fullName evidence="4">Glycoside hydrolase 123 C-terminal domain-containing protein</fullName>
    </recommendedName>
</protein>